<dbReference type="Pfam" id="PF00106">
    <property type="entry name" value="adh_short"/>
    <property type="match status" value="1"/>
</dbReference>
<comment type="similarity">
    <text evidence="1 3">Belongs to the short-chain dehydrogenases/reductases (SDR) family.</text>
</comment>
<dbReference type="RefSeq" id="XP_066077162.1">
    <property type="nucleotide sequence ID" value="XM_066221065.1"/>
</dbReference>
<evidence type="ECO:0008006" key="6">
    <source>
        <dbReference type="Google" id="ProtNLM"/>
    </source>
</evidence>
<protein>
    <recommendedName>
        <fullName evidence="6">NAD(P)-binding protein</fullName>
    </recommendedName>
</protein>
<sequence length="307" mass="33986">MSSTTLETKLDNRRTALITGCSSPTGIGAQTALALVERGYRVFVTARKVETMSQLEGRCELLRLDVNDEKSRVEVVRQVSERTGGKLDLLINNAAVNGPSPALDMSIDRFRELLETNVVSPLALIQALAPLLIKSGNETQSNGKIRKSVIVNMGSLVVWNPAWSSAYNASKAALESLTDTMRIEMENLNIKVVNCETGIVATEIISHVFPIRSSTPSGYYDNFDLIQSKVLDQVKIGAKYITTPKDFASSLVSKIDKFEPRGKIWVGSFSNLFSWIMPLLDKFGLKDKLWKSQNFISLVEKPKINKD</sequence>
<keyword evidence="5" id="KW-1185">Reference proteome</keyword>
<dbReference type="GO" id="GO:0005811">
    <property type="term" value="C:lipid droplet"/>
    <property type="evidence" value="ECO:0007669"/>
    <property type="project" value="TreeGrafter"/>
</dbReference>
<dbReference type="EMBL" id="CP144104">
    <property type="protein sequence ID" value="WWC90399.1"/>
    <property type="molecule type" value="Genomic_DNA"/>
</dbReference>
<evidence type="ECO:0000256" key="2">
    <source>
        <dbReference type="ARBA" id="ARBA00023002"/>
    </source>
</evidence>
<keyword evidence="2" id="KW-0560">Oxidoreductase</keyword>
<dbReference type="Gene3D" id="3.40.50.720">
    <property type="entry name" value="NAD(P)-binding Rossmann-like Domain"/>
    <property type="match status" value="1"/>
</dbReference>
<dbReference type="AlphaFoldDB" id="A0AAX4JZW5"/>
<gene>
    <name evidence="4" type="ORF">L201_005334</name>
</gene>
<dbReference type="PRINTS" id="PR00081">
    <property type="entry name" value="GDHRDH"/>
</dbReference>
<name>A0AAX4JZW5_9TREE</name>
<evidence type="ECO:0000313" key="5">
    <source>
        <dbReference type="Proteomes" id="UP001355207"/>
    </source>
</evidence>
<accession>A0AAX4JZW5</accession>
<evidence type="ECO:0000256" key="3">
    <source>
        <dbReference type="RuleBase" id="RU000363"/>
    </source>
</evidence>
<dbReference type="GO" id="GO:0006654">
    <property type="term" value="P:phosphatidic acid biosynthetic process"/>
    <property type="evidence" value="ECO:0007669"/>
    <property type="project" value="TreeGrafter"/>
</dbReference>
<dbReference type="GO" id="GO:0000140">
    <property type="term" value="F:acylglycerone-phosphate reductase (NADP+) activity"/>
    <property type="evidence" value="ECO:0007669"/>
    <property type="project" value="TreeGrafter"/>
</dbReference>
<dbReference type="SUPFAM" id="SSF51735">
    <property type="entry name" value="NAD(P)-binding Rossmann-fold domains"/>
    <property type="match status" value="1"/>
</dbReference>
<dbReference type="GO" id="GO:0004806">
    <property type="term" value="F:triacylglycerol lipase activity"/>
    <property type="evidence" value="ECO:0007669"/>
    <property type="project" value="TreeGrafter"/>
</dbReference>
<dbReference type="GO" id="GO:0005783">
    <property type="term" value="C:endoplasmic reticulum"/>
    <property type="evidence" value="ECO:0007669"/>
    <property type="project" value="TreeGrafter"/>
</dbReference>
<dbReference type="PRINTS" id="PR00080">
    <property type="entry name" value="SDRFAMILY"/>
</dbReference>
<dbReference type="Proteomes" id="UP001355207">
    <property type="component" value="Chromosome 7"/>
</dbReference>
<dbReference type="InterPro" id="IPR036291">
    <property type="entry name" value="NAD(P)-bd_dom_sf"/>
</dbReference>
<dbReference type="PANTHER" id="PTHR44169:SF6">
    <property type="entry name" value="NADPH-DEPENDENT 1-ACYLDIHYDROXYACETONE PHOSPHATE REDUCTASE"/>
    <property type="match status" value="1"/>
</dbReference>
<dbReference type="PANTHER" id="PTHR44169">
    <property type="entry name" value="NADPH-DEPENDENT 1-ACYLDIHYDROXYACETONE PHOSPHATE REDUCTASE"/>
    <property type="match status" value="1"/>
</dbReference>
<evidence type="ECO:0000256" key="1">
    <source>
        <dbReference type="ARBA" id="ARBA00006484"/>
    </source>
</evidence>
<reference evidence="4 5" key="1">
    <citation type="submission" date="2024-01" db="EMBL/GenBank/DDBJ databases">
        <title>Comparative genomics of Cryptococcus and Kwoniella reveals pathogenesis evolution and contrasting modes of karyotype evolution via chromosome fusion or intercentromeric recombination.</title>
        <authorList>
            <person name="Coelho M.A."/>
            <person name="David-Palma M."/>
            <person name="Shea T."/>
            <person name="Bowers K."/>
            <person name="McGinley-Smith S."/>
            <person name="Mohammad A.W."/>
            <person name="Gnirke A."/>
            <person name="Yurkov A.M."/>
            <person name="Nowrousian M."/>
            <person name="Sun S."/>
            <person name="Cuomo C.A."/>
            <person name="Heitman J."/>
        </authorList>
    </citation>
    <scope>NUCLEOTIDE SEQUENCE [LARGE SCALE GENOMIC DNA]</scope>
    <source>
        <strain evidence="4 5">CBS 6074</strain>
    </source>
</reference>
<dbReference type="GeneID" id="91096004"/>
<proteinExistence type="inferred from homology"/>
<dbReference type="GO" id="GO:0019433">
    <property type="term" value="P:triglyceride catabolic process"/>
    <property type="evidence" value="ECO:0007669"/>
    <property type="project" value="TreeGrafter"/>
</dbReference>
<evidence type="ECO:0000313" key="4">
    <source>
        <dbReference type="EMBL" id="WWC90399.1"/>
    </source>
</evidence>
<organism evidence="4 5">
    <name type="scientific">Kwoniella dendrophila CBS 6074</name>
    <dbReference type="NCBI Taxonomy" id="1295534"/>
    <lineage>
        <taxon>Eukaryota</taxon>
        <taxon>Fungi</taxon>
        <taxon>Dikarya</taxon>
        <taxon>Basidiomycota</taxon>
        <taxon>Agaricomycotina</taxon>
        <taxon>Tremellomycetes</taxon>
        <taxon>Tremellales</taxon>
        <taxon>Cryptococcaceae</taxon>
        <taxon>Kwoniella</taxon>
    </lineage>
</organism>
<dbReference type="InterPro" id="IPR002347">
    <property type="entry name" value="SDR_fam"/>
</dbReference>